<comment type="caution">
    <text evidence="2">The sequence shown here is derived from an EMBL/GenBank/DDBJ whole genome shotgun (WGS) entry which is preliminary data.</text>
</comment>
<protein>
    <submittedName>
        <fullName evidence="2">Uncharacterized protein</fullName>
    </submittedName>
</protein>
<gene>
    <name evidence="2" type="ORF">AVEN_227403_1</name>
</gene>
<evidence type="ECO:0000313" key="3">
    <source>
        <dbReference type="Proteomes" id="UP000499080"/>
    </source>
</evidence>
<proteinExistence type="predicted"/>
<accession>A0A4Y2PWZ8</accession>
<dbReference type="EMBL" id="BGPR01012149">
    <property type="protein sequence ID" value="GBN54787.1"/>
    <property type="molecule type" value="Genomic_DNA"/>
</dbReference>
<evidence type="ECO:0000313" key="2">
    <source>
        <dbReference type="EMBL" id="GBN54787.1"/>
    </source>
</evidence>
<organism evidence="2 3">
    <name type="scientific">Araneus ventricosus</name>
    <name type="common">Orbweaver spider</name>
    <name type="synonym">Epeira ventricosa</name>
    <dbReference type="NCBI Taxonomy" id="182803"/>
    <lineage>
        <taxon>Eukaryota</taxon>
        <taxon>Metazoa</taxon>
        <taxon>Ecdysozoa</taxon>
        <taxon>Arthropoda</taxon>
        <taxon>Chelicerata</taxon>
        <taxon>Arachnida</taxon>
        <taxon>Araneae</taxon>
        <taxon>Araneomorphae</taxon>
        <taxon>Entelegynae</taxon>
        <taxon>Araneoidea</taxon>
        <taxon>Araneidae</taxon>
        <taxon>Araneus</taxon>
    </lineage>
</organism>
<reference evidence="2 3" key="1">
    <citation type="journal article" date="2019" name="Sci. Rep.">
        <title>Orb-weaving spider Araneus ventricosus genome elucidates the spidroin gene catalogue.</title>
        <authorList>
            <person name="Kono N."/>
            <person name="Nakamura H."/>
            <person name="Ohtoshi R."/>
            <person name="Moran D.A.P."/>
            <person name="Shinohara A."/>
            <person name="Yoshida Y."/>
            <person name="Fujiwara M."/>
            <person name="Mori M."/>
            <person name="Tomita M."/>
            <person name="Arakawa K."/>
        </authorList>
    </citation>
    <scope>NUCLEOTIDE SEQUENCE [LARGE SCALE GENOMIC DNA]</scope>
</reference>
<feature type="region of interest" description="Disordered" evidence="1">
    <location>
        <begin position="93"/>
        <end position="120"/>
    </location>
</feature>
<keyword evidence="3" id="KW-1185">Reference proteome</keyword>
<name>A0A4Y2PWZ8_ARAVE</name>
<dbReference type="Proteomes" id="UP000499080">
    <property type="component" value="Unassembled WGS sequence"/>
</dbReference>
<dbReference type="AlphaFoldDB" id="A0A4Y2PWZ8"/>
<evidence type="ECO:0000256" key="1">
    <source>
        <dbReference type="SAM" id="MobiDB-lite"/>
    </source>
</evidence>
<sequence length="209" mass="23401">MHRSFVLAKTKIREPESSSINRKLELCSIIHNLNVLGVFQLYCCSLPFSSNTIQLQELLVYFLHNRISDYIEGQSPADAIELHSEAEGLINLPEDATEQPGPSDADFSSDTQAGKKTPISRGKIKRKRRIPCTTVVAMAIAEERKVSADQLKLWQRYLSTQLARGELCLSAHARAIEERGRELAPASCTSRDLSWSGAFFERMSVVCFV</sequence>